<evidence type="ECO:0000313" key="11">
    <source>
        <dbReference type="EMBL" id="KJA23480.1"/>
    </source>
</evidence>
<keyword evidence="12" id="KW-1185">Reference proteome</keyword>
<evidence type="ECO:0000256" key="6">
    <source>
        <dbReference type="ARBA" id="ARBA00022949"/>
    </source>
</evidence>
<dbReference type="GO" id="GO:0036064">
    <property type="term" value="C:ciliary basal body"/>
    <property type="evidence" value="ECO:0007669"/>
    <property type="project" value="TreeGrafter"/>
</dbReference>
<organism evidence="11 12">
    <name type="scientific">Hypholoma sublateritium (strain FD-334 SS-4)</name>
    <dbReference type="NCBI Taxonomy" id="945553"/>
    <lineage>
        <taxon>Eukaryota</taxon>
        <taxon>Fungi</taxon>
        <taxon>Dikarya</taxon>
        <taxon>Basidiomycota</taxon>
        <taxon>Agaricomycotina</taxon>
        <taxon>Agaricomycetes</taxon>
        <taxon>Agaricomycetidae</taxon>
        <taxon>Agaricales</taxon>
        <taxon>Agaricineae</taxon>
        <taxon>Strophariaceae</taxon>
        <taxon>Hypholoma</taxon>
    </lineage>
</organism>
<dbReference type="OMA" id="GRPICDE"/>
<protein>
    <recommendedName>
        <fullName evidence="13">Afadin and alpha-actinin-binding-domain-containing protein</fullName>
    </recommendedName>
</protein>
<feature type="region of interest" description="Disordered" evidence="10">
    <location>
        <begin position="757"/>
        <end position="854"/>
    </location>
</feature>
<evidence type="ECO:0000256" key="7">
    <source>
        <dbReference type="ARBA" id="ARBA00023054"/>
    </source>
</evidence>
<feature type="compositionally biased region" description="Polar residues" evidence="10">
    <location>
        <begin position="833"/>
        <end position="842"/>
    </location>
</feature>
<dbReference type="InterPro" id="IPR021622">
    <property type="entry name" value="Afadin/alpha-actinin-bd"/>
</dbReference>
<keyword evidence="5" id="KW-0130">Cell adhesion</keyword>
<keyword evidence="7 9" id="KW-0175">Coiled coil</keyword>
<dbReference type="GO" id="GO:0035735">
    <property type="term" value="P:intraciliary transport involved in cilium assembly"/>
    <property type="evidence" value="ECO:0007669"/>
    <property type="project" value="TreeGrafter"/>
</dbReference>
<reference evidence="12" key="1">
    <citation type="submission" date="2014-04" db="EMBL/GenBank/DDBJ databases">
        <title>Evolutionary Origins and Diversification of the Mycorrhizal Mutualists.</title>
        <authorList>
            <consortium name="DOE Joint Genome Institute"/>
            <consortium name="Mycorrhizal Genomics Consortium"/>
            <person name="Kohler A."/>
            <person name="Kuo A."/>
            <person name="Nagy L.G."/>
            <person name="Floudas D."/>
            <person name="Copeland A."/>
            <person name="Barry K.W."/>
            <person name="Cichocki N."/>
            <person name="Veneault-Fourrey C."/>
            <person name="LaButti K."/>
            <person name="Lindquist E.A."/>
            <person name="Lipzen A."/>
            <person name="Lundell T."/>
            <person name="Morin E."/>
            <person name="Murat C."/>
            <person name="Riley R."/>
            <person name="Ohm R."/>
            <person name="Sun H."/>
            <person name="Tunlid A."/>
            <person name="Henrissat B."/>
            <person name="Grigoriev I.V."/>
            <person name="Hibbett D.S."/>
            <person name="Martin F."/>
        </authorList>
    </citation>
    <scope>NUCLEOTIDE SEQUENCE [LARGE SCALE GENOMIC DNA]</scope>
    <source>
        <strain evidence="12">FD-334 SS-4</strain>
    </source>
</reference>
<keyword evidence="4" id="KW-0963">Cytoplasm</keyword>
<dbReference type="Pfam" id="PF11559">
    <property type="entry name" value="ADIP"/>
    <property type="match status" value="1"/>
</dbReference>
<dbReference type="STRING" id="945553.A0A0D2PVA8"/>
<dbReference type="EMBL" id="KN817542">
    <property type="protein sequence ID" value="KJA23480.1"/>
    <property type="molecule type" value="Genomic_DNA"/>
</dbReference>
<dbReference type="AlphaFoldDB" id="A0A0D2PVA8"/>
<dbReference type="PANTHER" id="PTHR46507">
    <property type="entry name" value="AFADIN- AND ALPHA-ACTININ-BINDING PROTEIN"/>
    <property type="match status" value="1"/>
</dbReference>
<sequence length="875" mass="94590">MNPATPTLKKLVHWDTNSPSLSNIGSPFLNGTYDSSVDATSSFDFINSQLMAHGYIASPGLSLAGISNENSVRLAKCLLAMLSQRTDDMSRTEDLTTKLRTLSYDHERLTSMYRTSNEKAANAERETNLHKSRQAASLKNLQVSEAAHKQTSTELQRTRALLQGVRATHVAELKKKEKEVERTLEKWQKLADAQNRISAAQTGLRYANASIIEGTEIVGKGQGFLDIALEQAEQARAHLGDENLLLRKLLLRVVNEMQIILHQAKRIAVGDDIVEEPMPMTLSTLFPLSPPDMASDRLRSVLEDLRNAVSELVRPTPPAPAPPMPKPQVSEEEVERLQTIISSLKEELVRSQKQSIAHVADTQAMFDKFAEDHRIATSEIGDMSVELMSAPLKDEEKERLDKLRNELDLERQKFTDAAIRFGKEKATLEAERMKFLDEKRAWQVELMLAEFPPTPVPASPNRPSTSAFTLQPQKSPYKSPRRTTHKVAPNSPRRSPAKNICVGKASSSGRKAHRVSRRSLAASPNKLVVSYETEYMPPPIPAPSFTFTSAAPLLVPSISGSLLPTSFVLPPPSPRASLPTNPALPLQPSHPSSPPSSPELQGTTPTYSPDTSPPPAPSAGSINLVTPPAAKRPFPVAKPFALRMMHAYSPVKPSPLSRILMLADSPLTPASGPTPDTVLSPTSGPLEAVAEEDEEDGGLAYIATALDYKASHPTRDTRMSATELGMESPPDTPLQEKKVASVNVAPPPVFAMRGKVFHPEPGAGAKRPLSAADKGKGRATEPVAWGRSSGVGEKENSSAKRRSAKASPSNAAPVVRKAVSTTGKPVFRAPAPTATSNVTSRSRPVVKPGPPVAGGARRVLVTSADAPPIVKGRRG</sequence>
<dbReference type="Proteomes" id="UP000054270">
    <property type="component" value="Unassembled WGS sequence"/>
</dbReference>
<dbReference type="GO" id="GO:0007155">
    <property type="term" value="P:cell adhesion"/>
    <property type="evidence" value="ECO:0007669"/>
    <property type="project" value="UniProtKB-KW"/>
</dbReference>
<dbReference type="InterPro" id="IPR052300">
    <property type="entry name" value="Adhesion_Centrosome_assoc"/>
</dbReference>
<feature type="region of interest" description="Disordered" evidence="10">
    <location>
        <begin position="573"/>
        <end position="626"/>
    </location>
</feature>
<evidence type="ECO:0000256" key="4">
    <source>
        <dbReference type="ARBA" id="ARBA00022490"/>
    </source>
</evidence>
<gene>
    <name evidence="11" type="ORF">HYPSUDRAFT_137499</name>
</gene>
<evidence type="ECO:0000256" key="2">
    <source>
        <dbReference type="ARBA" id="ARBA00004300"/>
    </source>
</evidence>
<dbReference type="OrthoDB" id="312015at2759"/>
<keyword evidence="8" id="KW-0206">Cytoskeleton</keyword>
<evidence type="ECO:0000256" key="9">
    <source>
        <dbReference type="SAM" id="Coils"/>
    </source>
</evidence>
<feature type="compositionally biased region" description="Polar residues" evidence="10">
    <location>
        <begin position="461"/>
        <end position="476"/>
    </location>
</feature>
<feature type="coiled-coil region" evidence="9">
    <location>
        <begin position="393"/>
        <end position="420"/>
    </location>
</feature>
<evidence type="ECO:0000256" key="8">
    <source>
        <dbReference type="ARBA" id="ARBA00023212"/>
    </source>
</evidence>
<name>A0A0D2PVA8_HYPSF</name>
<evidence type="ECO:0000256" key="10">
    <source>
        <dbReference type="SAM" id="MobiDB-lite"/>
    </source>
</evidence>
<evidence type="ECO:0000256" key="5">
    <source>
        <dbReference type="ARBA" id="ARBA00022889"/>
    </source>
</evidence>
<feature type="coiled-coil region" evidence="9">
    <location>
        <begin position="166"/>
        <end position="193"/>
    </location>
</feature>
<evidence type="ECO:0008006" key="13">
    <source>
        <dbReference type="Google" id="ProtNLM"/>
    </source>
</evidence>
<keyword evidence="6" id="KW-0965">Cell junction</keyword>
<comment type="similarity">
    <text evidence="3">Belongs to the ADIP family.</text>
</comment>
<accession>A0A0D2PVA8</accession>
<dbReference type="PANTHER" id="PTHR46507:SF4">
    <property type="entry name" value="SSX FAMILY MEMBER 2 INTERACTING PROTEIN"/>
    <property type="match status" value="1"/>
</dbReference>
<evidence type="ECO:0000256" key="1">
    <source>
        <dbReference type="ARBA" id="ARBA00004282"/>
    </source>
</evidence>
<feature type="region of interest" description="Disordered" evidence="10">
    <location>
        <begin position="453"/>
        <end position="520"/>
    </location>
</feature>
<comment type="subcellular location">
    <subcellularLocation>
        <location evidence="1">Cell junction</location>
    </subcellularLocation>
    <subcellularLocation>
        <location evidence="2">Cytoplasm</location>
        <location evidence="2">Cytoskeleton</location>
        <location evidence="2">Microtubule organizing center</location>
        <location evidence="2">Centrosome</location>
    </subcellularLocation>
</comment>
<evidence type="ECO:0000313" key="12">
    <source>
        <dbReference type="Proteomes" id="UP000054270"/>
    </source>
</evidence>
<proteinExistence type="inferred from homology"/>
<evidence type="ECO:0000256" key="3">
    <source>
        <dbReference type="ARBA" id="ARBA00009291"/>
    </source>
</evidence>